<sequence length="83" mass="9136">MDHVDEKVVQYMWGSESFRYAQVDAIGSSGGFITIWDNSWFFNTSALGEEGLLAVVGSWKGKEGLVAFINVYAPQDLAIKSSL</sequence>
<dbReference type="GO" id="GO:0004527">
    <property type="term" value="F:exonuclease activity"/>
    <property type="evidence" value="ECO:0007669"/>
    <property type="project" value="UniProtKB-KW"/>
</dbReference>
<keyword evidence="1" id="KW-0255">Endonuclease</keyword>
<name>A0A2U1PUR3_ARTAN</name>
<evidence type="ECO:0000313" key="2">
    <source>
        <dbReference type="Proteomes" id="UP000245207"/>
    </source>
</evidence>
<evidence type="ECO:0000313" key="1">
    <source>
        <dbReference type="EMBL" id="PWA89452.1"/>
    </source>
</evidence>
<dbReference type="EMBL" id="PKPP01000716">
    <property type="protein sequence ID" value="PWA89452.1"/>
    <property type="molecule type" value="Genomic_DNA"/>
</dbReference>
<dbReference type="OrthoDB" id="1750912at2759"/>
<keyword evidence="1" id="KW-0269">Exonuclease</keyword>
<accession>A0A2U1PUR3</accession>
<comment type="caution">
    <text evidence="1">The sequence shown here is derived from an EMBL/GenBank/DDBJ whole genome shotgun (WGS) entry which is preliminary data.</text>
</comment>
<keyword evidence="2" id="KW-1185">Reference proteome</keyword>
<organism evidence="1 2">
    <name type="scientific">Artemisia annua</name>
    <name type="common">Sweet wormwood</name>
    <dbReference type="NCBI Taxonomy" id="35608"/>
    <lineage>
        <taxon>Eukaryota</taxon>
        <taxon>Viridiplantae</taxon>
        <taxon>Streptophyta</taxon>
        <taxon>Embryophyta</taxon>
        <taxon>Tracheophyta</taxon>
        <taxon>Spermatophyta</taxon>
        <taxon>Magnoliopsida</taxon>
        <taxon>eudicotyledons</taxon>
        <taxon>Gunneridae</taxon>
        <taxon>Pentapetalae</taxon>
        <taxon>asterids</taxon>
        <taxon>campanulids</taxon>
        <taxon>Asterales</taxon>
        <taxon>Asteraceae</taxon>
        <taxon>Asteroideae</taxon>
        <taxon>Anthemideae</taxon>
        <taxon>Artemisiinae</taxon>
        <taxon>Artemisia</taxon>
    </lineage>
</organism>
<keyword evidence="1" id="KW-0540">Nuclease</keyword>
<proteinExistence type="predicted"/>
<gene>
    <name evidence="1" type="ORF">CTI12_AA108410</name>
</gene>
<dbReference type="AlphaFoldDB" id="A0A2U1PUR3"/>
<protein>
    <submittedName>
        <fullName evidence="1">Endonuclease/exonuclease/phosphatase</fullName>
    </submittedName>
</protein>
<dbReference type="GO" id="GO:0004519">
    <property type="term" value="F:endonuclease activity"/>
    <property type="evidence" value="ECO:0007669"/>
    <property type="project" value="UniProtKB-KW"/>
</dbReference>
<reference evidence="1 2" key="1">
    <citation type="journal article" date="2018" name="Mol. Plant">
        <title>The genome of Artemisia annua provides insight into the evolution of Asteraceae family and artemisinin biosynthesis.</title>
        <authorList>
            <person name="Shen Q."/>
            <person name="Zhang L."/>
            <person name="Liao Z."/>
            <person name="Wang S."/>
            <person name="Yan T."/>
            <person name="Shi P."/>
            <person name="Liu M."/>
            <person name="Fu X."/>
            <person name="Pan Q."/>
            <person name="Wang Y."/>
            <person name="Lv Z."/>
            <person name="Lu X."/>
            <person name="Zhang F."/>
            <person name="Jiang W."/>
            <person name="Ma Y."/>
            <person name="Chen M."/>
            <person name="Hao X."/>
            <person name="Li L."/>
            <person name="Tang Y."/>
            <person name="Lv G."/>
            <person name="Zhou Y."/>
            <person name="Sun X."/>
            <person name="Brodelius P.E."/>
            <person name="Rose J.K.C."/>
            <person name="Tang K."/>
        </authorList>
    </citation>
    <scope>NUCLEOTIDE SEQUENCE [LARGE SCALE GENOMIC DNA]</scope>
    <source>
        <strain evidence="2">cv. Huhao1</strain>
        <tissue evidence="1">Leaf</tissue>
    </source>
</reference>
<keyword evidence="1" id="KW-0378">Hydrolase</keyword>
<dbReference type="Proteomes" id="UP000245207">
    <property type="component" value="Unassembled WGS sequence"/>
</dbReference>